<gene>
    <name evidence="2" type="ORF">SAMN05660686_02793</name>
</gene>
<accession>A0A8G2BK29</accession>
<dbReference type="SUPFAM" id="SSF56112">
    <property type="entry name" value="Protein kinase-like (PK-like)"/>
    <property type="match status" value="1"/>
</dbReference>
<dbReference type="AlphaFoldDB" id="A0A8G2BK29"/>
<dbReference type="Gene3D" id="3.90.1200.10">
    <property type="match status" value="1"/>
</dbReference>
<comment type="caution">
    <text evidence="2">The sequence shown here is derived from an EMBL/GenBank/DDBJ whole genome shotgun (WGS) entry which is preliminary data.</text>
</comment>
<sequence length="349" mass="39022">MSDRKTEIETFLENAGWNGAEVTLLAKDASYRVYHRVVRDGARAVLMDAPPALEDVRPFLDIAGQLRRFGYSAPAILAEDVPAGLLLLEDFGDRTFTRILADPGERDWSEEALYAIAVDLLADLHERAPQIGFAAPPYDGGRLVEEADRMLRWYAPLTLGDVVSEDVAEAYRGAWRDAVPVMTHGADTLVLRDFHVDNLMILEGREGLARCGLLDFQDALSGSPAYDLVSLLQDARRDLAPGLEAAMLARYRERRKVADWDAFLRAYHALGAQRAIKILGQFGRQQGFFGRTSYMVHIPRCWAHIEADVDRAGLDGVAAWLDREMPPSVRRIPEPDRRLPSSISPEIKR</sequence>
<dbReference type="RefSeq" id="WP_215906111.1">
    <property type="nucleotide sequence ID" value="NZ_FNBW01000008.1"/>
</dbReference>
<reference evidence="2 3" key="1">
    <citation type="submission" date="2016-10" db="EMBL/GenBank/DDBJ databases">
        <authorList>
            <person name="Varghese N."/>
            <person name="Submissions S."/>
        </authorList>
    </citation>
    <scope>NUCLEOTIDE SEQUENCE [LARGE SCALE GENOMIC DNA]</scope>
    <source>
        <strain evidence="2 3">DSM 18839</strain>
    </source>
</reference>
<feature type="domain" description="Aminoglycoside phosphotransferase" evidence="1">
    <location>
        <begin position="22"/>
        <end position="259"/>
    </location>
</feature>
<organism evidence="2 3">
    <name type="scientific">Thalassobaculum litoreum DSM 18839</name>
    <dbReference type="NCBI Taxonomy" id="1123362"/>
    <lineage>
        <taxon>Bacteria</taxon>
        <taxon>Pseudomonadati</taxon>
        <taxon>Pseudomonadota</taxon>
        <taxon>Alphaproteobacteria</taxon>
        <taxon>Rhodospirillales</taxon>
        <taxon>Thalassobaculaceae</taxon>
        <taxon>Thalassobaculum</taxon>
    </lineage>
</organism>
<dbReference type="Gene3D" id="3.30.200.20">
    <property type="entry name" value="Phosphorylase Kinase, domain 1"/>
    <property type="match status" value="1"/>
</dbReference>
<keyword evidence="3" id="KW-1185">Reference proteome</keyword>
<dbReference type="InterPro" id="IPR011009">
    <property type="entry name" value="Kinase-like_dom_sf"/>
</dbReference>
<dbReference type="EMBL" id="FNBW01000008">
    <property type="protein sequence ID" value="SDF93535.1"/>
    <property type="molecule type" value="Genomic_DNA"/>
</dbReference>
<dbReference type="Proteomes" id="UP000198615">
    <property type="component" value="Unassembled WGS sequence"/>
</dbReference>
<evidence type="ECO:0000313" key="3">
    <source>
        <dbReference type="Proteomes" id="UP000198615"/>
    </source>
</evidence>
<evidence type="ECO:0000313" key="2">
    <source>
        <dbReference type="EMBL" id="SDF93535.1"/>
    </source>
</evidence>
<evidence type="ECO:0000259" key="1">
    <source>
        <dbReference type="Pfam" id="PF01636"/>
    </source>
</evidence>
<dbReference type="InterPro" id="IPR002575">
    <property type="entry name" value="Aminoglycoside_PTrfase"/>
</dbReference>
<dbReference type="Pfam" id="PF01636">
    <property type="entry name" value="APH"/>
    <property type="match status" value="1"/>
</dbReference>
<proteinExistence type="predicted"/>
<protein>
    <recommendedName>
        <fullName evidence="1">Aminoglycoside phosphotransferase domain-containing protein</fullName>
    </recommendedName>
</protein>
<name>A0A8G2BK29_9PROT</name>